<dbReference type="AlphaFoldDB" id="F3GRN9"/>
<evidence type="ECO:0000313" key="2">
    <source>
        <dbReference type="EMBL" id="EGH49742.1"/>
    </source>
</evidence>
<dbReference type="Proteomes" id="UP000004986">
    <property type="component" value="Unassembled WGS sequence"/>
</dbReference>
<reference evidence="2 3" key="1">
    <citation type="journal article" date="2011" name="PLoS Pathog.">
        <title>Dynamic evolution of pathogenicity revealed by sequencing and comparative genomics of 19 Pseudomonas syringae isolates.</title>
        <authorList>
            <person name="Baltrus D.A."/>
            <person name="Nishimura M.T."/>
            <person name="Romanchuk A."/>
            <person name="Chang J.H."/>
            <person name="Mukhtar M.S."/>
            <person name="Cherkis K."/>
            <person name="Roach J."/>
            <person name="Grant S.R."/>
            <person name="Jones C.D."/>
            <person name="Dangl J.L."/>
        </authorList>
    </citation>
    <scope>NUCLEOTIDE SEQUENCE [LARGE SCALE GENOMIC DNA]</scope>
    <source>
        <strain evidence="2 3">1704B</strain>
    </source>
</reference>
<accession>F3GRN9</accession>
<sequence>NSAFQKHWKDEKNEDVTVQMSFGGSSKQARSVIDGLPA</sequence>
<feature type="compositionally biased region" description="Polar residues" evidence="1">
    <location>
        <begin position="16"/>
        <end position="29"/>
    </location>
</feature>
<feature type="region of interest" description="Disordered" evidence="1">
    <location>
        <begin position="1"/>
        <end position="38"/>
    </location>
</feature>
<protein>
    <submittedName>
        <fullName evidence="2">Sulfate ABC transporter periplasmic sulfate-binding protein</fullName>
    </submittedName>
</protein>
<name>F3GRN9_PSESJ</name>
<evidence type="ECO:0000256" key="1">
    <source>
        <dbReference type="SAM" id="MobiDB-lite"/>
    </source>
</evidence>
<feature type="non-terminal residue" evidence="2">
    <location>
        <position position="38"/>
    </location>
</feature>
<dbReference type="EMBL" id="AEAI01004660">
    <property type="protein sequence ID" value="EGH49742.1"/>
    <property type="molecule type" value="Genomic_DNA"/>
</dbReference>
<dbReference type="SUPFAM" id="SSF53850">
    <property type="entry name" value="Periplasmic binding protein-like II"/>
    <property type="match status" value="1"/>
</dbReference>
<proteinExistence type="predicted"/>
<gene>
    <name evidence="2" type="ORF">PSYPI_48048</name>
</gene>
<organism evidence="2 3">
    <name type="scientific">Pseudomonas syringae pv. pisi str. 1704B</name>
    <dbReference type="NCBI Taxonomy" id="629263"/>
    <lineage>
        <taxon>Bacteria</taxon>
        <taxon>Pseudomonadati</taxon>
        <taxon>Pseudomonadota</taxon>
        <taxon>Gammaproteobacteria</taxon>
        <taxon>Pseudomonadales</taxon>
        <taxon>Pseudomonadaceae</taxon>
        <taxon>Pseudomonas</taxon>
        <taxon>Pseudomonas syringae</taxon>
    </lineage>
</organism>
<keyword evidence="3" id="KW-1185">Reference proteome</keyword>
<evidence type="ECO:0000313" key="3">
    <source>
        <dbReference type="Proteomes" id="UP000004986"/>
    </source>
</evidence>
<dbReference type="Gene3D" id="3.40.190.10">
    <property type="entry name" value="Periplasmic binding protein-like II"/>
    <property type="match status" value="1"/>
</dbReference>
<feature type="non-terminal residue" evidence="2">
    <location>
        <position position="1"/>
    </location>
</feature>
<comment type="caution">
    <text evidence="2">The sequence shown here is derived from an EMBL/GenBank/DDBJ whole genome shotgun (WGS) entry which is preliminary data.</text>
</comment>